<name>A0A8J5BVY9_CHIOP</name>
<gene>
    <name evidence="1" type="ORF">GWK47_020827</name>
</gene>
<dbReference type="Proteomes" id="UP000770661">
    <property type="component" value="Unassembled WGS sequence"/>
</dbReference>
<dbReference type="EMBL" id="JACEEZ010023407">
    <property type="protein sequence ID" value="KAG0711333.1"/>
    <property type="molecule type" value="Genomic_DNA"/>
</dbReference>
<keyword evidence="2" id="KW-1185">Reference proteome</keyword>
<comment type="caution">
    <text evidence="1">The sequence shown here is derived from an EMBL/GenBank/DDBJ whole genome shotgun (WGS) entry which is preliminary data.</text>
</comment>
<organism evidence="1 2">
    <name type="scientific">Chionoecetes opilio</name>
    <name type="common">Atlantic snow crab</name>
    <name type="synonym">Cancer opilio</name>
    <dbReference type="NCBI Taxonomy" id="41210"/>
    <lineage>
        <taxon>Eukaryota</taxon>
        <taxon>Metazoa</taxon>
        <taxon>Ecdysozoa</taxon>
        <taxon>Arthropoda</taxon>
        <taxon>Crustacea</taxon>
        <taxon>Multicrustacea</taxon>
        <taxon>Malacostraca</taxon>
        <taxon>Eumalacostraca</taxon>
        <taxon>Eucarida</taxon>
        <taxon>Decapoda</taxon>
        <taxon>Pleocyemata</taxon>
        <taxon>Brachyura</taxon>
        <taxon>Eubrachyura</taxon>
        <taxon>Majoidea</taxon>
        <taxon>Majidae</taxon>
        <taxon>Chionoecetes</taxon>
    </lineage>
</organism>
<dbReference type="AlphaFoldDB" id="A0A8J5BVY9"/>
<evidence type="ECO:0000313" key="1">
    <source>
        <dbReference type="EMBL" id="KAG0711333.1"/>
    </source>
</evidence>
<reference evidence="1" key="1">
    <citation type="submission" date="2020-07" db="EMBL/GenBank/DDBJ databases">
        <title>The High-quality genome of the commercially important snow crab, Chionoecetes opilio.</title>
        <authorList>
            <person name="Jeong J.-H."/>
            <person name="Ryu S."/>
        </authorList>
    </citation>
    <scope>NUCLEOTIDE SEQUENCE</scope>
    <source>
        <strain evidence="1">MADBK_172401_WGS</strain>
        <tissue evidence="1">Digestive gland</tissue>
    </source>
</reference>
<sequence>MQPQGAARWRRLKKALQEAKHGRGRKAKQQTEASRRIAAWLDSRAQQQAIITDRLKLHTNILMNAQYGVRLKFVFVSTATRVSMQVGNMPWDFQQRCRYYGGHQASADILSATQQFASCTGVREIQSELSSIISDGGKGKQILPKTCHKFDGLRQCAIATDGRCKDSIVFRLFNEAARKALGASICSQTAGGAVPKPLVFLILAANVLYSLSL</sequence>
<evidence type="ECO:0000313" key="2">
    <source>
        <dbReference type="Proteomes" id="UP000770661"/>
    </source>
</evidence>
<protein>
    <submittedName>
        <fullName evidence="1">Uncharacterized protein</fullName>
    </submittedName>
</protein>
<proteinExistence type="predicted"/>
<accession>A0A8J5BVY9</accession>